<evidence type="ECO:0000256" key="1">
    <source>
        <dbReference type="ARBA" id="ARBA00004141"/>
    </source>
</evidence>
<evidence type="ECO:0000256" key="2">
    <source>
        <dbReference type="ARBA" id="ARBA00022692"/>
    </source>
</evidence>
<feature type="transmembrane region" description="Helical" evidence="6">
    <location>
        <begin position="426"/>
        <end position="449"/>
    </location>
</feature>
<protein>
    <submittedName>
        <fullName evidence="7">Uncharacterized protein</fullName>
    </submittedName>
</protein>
<dbReference type="GO" id="GO:0022857">
    <property type="term" value="F:transmembrane transporter activity"/>
    <property type="evidence" value="ECO:0007669"/>
    <property type="project" value="TreeGrafter"/>
</dbReference>
<name>A0AAN6X2C6_9PEZI</name>
<feature type="transmembrane region" description="Helical" evidence="6">
    <location>
        <begin position="497"/>
        <end position="517"/>
    </location>
</feature>
<feature type="compositionally biased region" description="Low complexity" evidence="5">
    <location>
        <begin position="1"/>
        <end position="13"/>
    </location>
</feature>
<keyword evidence="2 6" id="KW-0812">Transmembrane</keyword>
<evidence type="ECO:0000256" key="4">
    <source>
        <dbReference type="ARBA" id="ARBA00023136"/>
    </source>
</evidence>
<dbReference type="PANTHER" id="PTHR23507">
    <property type="entry name" value="ZGC:174356"/>
    <property type="match status" value="1"/>
</dbReference>
<comment type="subcellular location">
    <subcellularLocation>
        <location evidence="1">Membrane</location>
        <topology evidence="1">Multi-pass membrane protein</topology>
    </subcellularLocation>
</comment>
<dbReference type="InterPro" id="IPR036259">
    <property type="entry name" value="MFS_trans_sf"/>
</dbReference>
<feature type="region of interest" description="Disordered" evidence="5">
    <location>
        <begin position="1"/>
        <end position="51"/>
    </location>
</feature>
<dbReference type="Gene3D" id="1.20.1250.20">
    <property type="entry name" value="MFS general substrate transporter like domains"/>
    <property type="match status" value="1"/>
</dbReference>
<evidence type="ECO:0000313" key="8">
    <source>
        <dbReference type="Proteomes" id="UP001302126"/>
    </source>
</evidence>
<comment type="caution">
    <text evidence="7">The sequence shown here is derived from an EMBL/GenBank/DDBJ whole genome shotgun (WGS) entry which is preliminary data.</text>
</comment>
<keyword evidence="4 6" id="KW-0472">Membrane</keyword>
<organism evidence="7 8">
    <name type="scientific">Podospora australis</name>
    <dbReference type="NCBI Taxonomy" id="1536484"/>
    <lineage>
        <taxon>Eukaryota</taxon>
        <taxon>Fungi</taxon>
        <taxon>Dikarya</taxon>
        <taxon>Ascomycota</taxon>
        <taxon>Pezizomycotina</taxon>
        <taxon>Sordariomycetes</taxon>
        <taxon>Sordariomycetidae</taxon>
        <taxon>Sordariales</taxon>
        <taxon>Podosporaceae</taxon>
        <taxon>Podospora</taxon>
    </lineage>
</organism>
<feature type="transmembrane region" description="Helical" evidence="6">
    <location>
        <begin position="134"/>
        <end position="151"/>
    </location>
</feature>
<gene>
    <name evidence="7" type="ORF">QBC35DRAFT_247478</name>
</gene>
<feature type="transmembrane region" description="Helical" evidence="6">
    <location>
        <begin position="224"/>
        <end position="245"/>
    </location>
</feature>
<feature type="transmembrane region" description="Helical" evidence="6">
    <location>
        <begin position="529"/>
        <end position="547"/>
    </location>
</feature>
<dbReference type="PANTHER" id="PTHR23507:SF8">
    <property type="entry name" value="MFS GENERAL SUBSTRATE TRANSPORTER"/>
    <property type="match status" value="1"/>
</dbReference>
<dbReference type="AlphaFoldDB" id="A0AAN6X2C6"/>
<keyword evidence="8" id="KW-1185">Reference proteome</keyword>
<dbReference type="Proteomes" id="UP001302126">
    <property type="component" value="Unassembled WGS sequence"/>
</dbReference>
<feature type="transmembrane region" description="Helical" evidence="6">
    <location>
        <begin position="158"/>
        <end position="180"/>
    </location>
</feature>
<accession>A0AAN6X2C6</accession>
<evidence type="ECO:0000256" key="3">
    <source>
        <dbReference type="ARBA" id="ARBA00022989"/>
    </source>
</evidence>
<feature type="transmembrane region" description="Helical" evidence="6">
    <location>
        <begin position="371"/>
        <end position="393"/>
    </location>
</feature>
<evidence type="ECO:0000256" key="5">
    <source>
        <dbReference type="SAM" id="MobiDB-lite"/>
    </source>
</evidence>
<dbReference type="SUPFAM" id="SSF103473">
    <property type="entry name" value="MFS general substrate transporter"/>
    <property type="match status" value="1"/>
</dbReference>
<proteinExistence type="predicted"/>
<reference evidence="7" key="2">
    <citation type="submission" date="2023-05" db="EMBL/GenBank/DDBJ databases">
        <authorList>
            <consortium name="Lawrence Berkeley National Laboratory"/>
            <person name="Steindorff A."/>
            <person name="Hensen N."/>
            <person name="Bonometti L."/>
            <person name="Westerberg I."/>
            <person name="Brannstrom I.O."/>
            <person name="Guillou S."/>
            <person name="Cros-Aarteil S."/>
            <person name="Calhoun S."/>
            <person name="Haridas S."/>
            <person name="Kuo A."/>
            <person name="Mondo S."/>
            <person name="Pangilinan J."/>
            <person name="Riley R."/>
            <person name="Labutti K."/>
            <person name="Andreopoulos B."/>
            <person name="Lipzen A."/>
            <person name="Chen C."/>
            <person name="Yanf M."/>
            <person name="Daum C."/>
            <person name="Ng V."/>
            <person name="Clum A."/>
            <person name="Ohm R."/>
            <person name="Martin F."/>
            <person name="Silar P."/>
            <person name="Natvig D."/>
            <person name="Lalanne C."/>
            <person name="Gautier V."/>
            <person name="Ament-Velasquez S.L."/>
            <person name="Kruys A."/>
            <person name="Hutchinson M.I."/>
            <person name="Powell A.J."/>
            <person name="Barry K."/>
            <person name="Miller A.N."/>
            <person name="Grigoriev I.V."/>
            <person name="Debuchy R."/>
            <person name="Gladieux P."/>
            <person name="Thoren M.H."/>
            <person name="Johannesson H."/>
        </authorList>
    </citation>
    <scope>NUCLEOTIDE SEQUENCE</scope>
    <source>
        <strain evidence="7">PSN309</strain>
    </source>
</reference>
<feature type="transmembrane region" description="Helical" evidence="6">
    <location>
        <begin position="455"/>
        <end position="476"/>
    </location>
</feature>
<dbReference type="GO" id="GO:0016020">
    <property type="term" value="C:membrane"/>
    <property type="evidence" value="ECO:0007669"/>
    <property type="project" value="UniProtKB-SubCell"/>
</dbReference>
<dbReference type="EMBL" id="MU864355">
    <property type="protein sequence ID" value="KAK4192341.1"/>
    <property type="molecule type" value="Genomic_DNA"/>
</dbReference>
<evidence type="ECO:0000313" key="7">
    <source>
        <dbReference type="EMBL" id="KAK4192341.1"/>
    </source>
</evidence>
<keyword evidence="3 6" id="KW-1133">Transmembrane helix</keyword>
<sequence length="554" mass="60227">MISMSGGEPSSSSFAALYGSDDDDLHGRFPRQRSHSPADPHKPLTTTAAITTTPIPKRGGIQPLLLLVALVNLSWSLYSLPVSRVVEGRLCRDYFAVHDPSVLLLHPGDVPEEMCKAVDEVQQGLGKLQGVMETLWVGGDFFLTIPLVSLADRYGYRFVLCLNLIPRAFLLFWTFCVGYFDTVLPVNAVALAPVFSFLGGDCVFNSIIYALVSELTDDHVLRATFFGYVNAVSGVFSLQLGPALASATMSALIWLPLWLGILLLLLAAVVISNLPANPIPRRQTPPISSHEDETTAPLIPSSSSFYPQRKPTLKAVITHRFNILLNLLTNPSRNFILLLLTFFLASLASSDTKLLTLYISKRYSRKFSSVGYLLSAKAVFNFFLLTVLIPRFLRWRRRSPSSPLLPSSSIGPSPATADKETTRNALACLILSVLGALAIAFSTTISVLVPSLLLYAMGIALPMFTYSLLKSPFILLPQNNNSNDATSSGPGTHLFSLVMLIRTVGTLLGAIMMPTIWVAALKTGSSQALGMPWVVSALFYAVAALVVKQIRIPP</sequence>
<reference evidence="7" key="1">
    <citation type="journal article" date="2023" name="Mol. Phylogenet. Evol.">
        <title>Genome-scale phylogeny and comparative genomics of the fungal order Sordariales.</title>
        <authorList>
            <person name="Hensen N."/>
            <person name="Bonometti L."/>
            <person name="Westerberg I."/>
            <person name="Brannstrom I.O."/>
            <person name="Guillou S."/>
            <person name="Cros-Aarteil S."/>
            <person name="Calhoun S."/>
            <person name="Haridas S."/>
            <person name="Kuo A."/>
            <person name="Mondo S."/>
            <person name="Pangilinan J."/>
            <person name="Riley R."/>
            <person name="LaButti K."/>
            <person name="Andreopoulos B."/>
            <person name="Lipzen A."/>
            <person name="Chen C."/>
            <person name="Yan M."/>
            <person name="Daum C."/>
            <person name="Ng V."/>
            <person name="Clum A."/>
            <person name="Steindorff A."/>
            <person name="Ohm R.A."/>
            <person name="Martin F."/>
            <person name="Silar P."/>
            <person name="Natvig D.O."/>
            <person name="Lalanne C."/>
            <person name="Gautier V."/>
            <person name="Ament-Velasquez S.L."/>
            <person name="Kruys A."/>
            <person name="Hutchinson M.I."/>
            <person name="Powell A.J."/>
            <person name="Barry K."/>
            <person name="Miller A.N."/>
            <person name="Grigoriev I.V."/>
            <person name="Debuchy R."/>
            <person name="Gladieux P."/>
            <person name="Hiltunen Thoren M."/>
            <person name="Johannesson H."/>
        </authorList>
    </citation>
    <scope>NUCLEOTIDE SEQUENCE</scope>
    <source>
        <strain evidence="7">PSN309</strain>
    </source>
</reference>
<evidence type="ECO:0000256" key="6">
    <source>
        <dbReference type="SAM" id="Phobius"/>
    </source>
</evidence>
<feature type="transmembrane region" description="Helical" evidence="6">
    <location>
        <begin position="186"/>
        <end position="212"/>
    </location>
</feature>
<feature type="transmembrane region" description="Helical" evidence="6">
    <location>
        <begin position="251"/>
        <end position="274"/>
    </location>
</feature>